<accession>A0A6J6DVR0</accession>
<sequence length="51" mass="5365">MSNASFVTANAQRSAAITPSHTTKKSSWHTSKPAFYAAFYAGQEANGGSID</sequence>
<reference evidence="2" key="1">
    <citation type="submission" date="2020-05" db="EMBL/GenBank/DDBJ databases">
        <authorList>
            <person name="Chiriac C."/>
            <person name="Salcher M."/>
            <person name="Ghai R."/>
            <person name="Kavagutti S V."/>
        </authorList>
    </citation>
    <scope>NUCLEOTIDE SEQUENCE</scope>
</reference>
<dbReference type="AlphaFoldDB" id="A0A6J6DVR0"/>
<evidence type="ECO:0000256" key="1">
    <source>
        <dbReference type="SAM" id="MobiDB-lite"/>
    </source>
</evidence>
<organism evidence="2">
    <name type="scientific">freshwater metagenome</name>
    <dbReference type="NCBI Taxonomy" id="449393"/>
    <lineage>
        <taxon>unclassified sequences</taxon>
        <taxon>metagenomes</taxon>
        <taxon>ecological metagenomes</taxon>
    </lineage>
</organism>
<name>A0A6J6DVR0_9ZZZZ</name>
<proteinExistence type="predicted"/>
<protein>
    <submittedName>
        <fullName evidence="2">Unannotated protein</fullName>
    </submittedName>
</protein>
<feature type="compositionally biased region" description="Polar residues" evidence="1">
    <location>
        <begin position="1"/>
        <end position="17"/>
    </location>
</feature>
<dbReference type="EMBL" id="CAEZTN010000008">
    <property type="protein sequence ID" value="CAB4568097.1"/>
    <property type="molecule type" value="Genomic_DNA"/>
</dbReference>
<gene>
    <name evidence="2" type="ORF">UFOPK1689_00471</name>
</gene>
<feature type="region of interest" description="Disordered" evidence="1">
    <location>
        <begin position="1"/>
        <end position="29"/>
    </location>
</feature>
<evidence type="ECO:0000313" key="2">
    <source>
        <dbReference type="EMBL" id="CAB4568097.1"/>
    </source>
</evidence>